<dbReference type="SFLD" id="SFLDS00019">
    <property type="entry name" value="Glutathione_Transferase_(cytos"/>
    <property type="match status" value="1"/>
</dbReference>
<evidence type="ECO:0000313" key="6">
    <source>
        <dbReference type="Proteomes" id="UP000694888"/>
    </source>
</evidence>
<dbReference type="SUPFAM" id="SSF47616">
    <property type="entry name" value="GST C-terminal domain-like"/>
    <property type="match status" value="1"/>
</dbReference>
<dbReference type="InterPro" id="IPR004046">
    <property type="entry name" value="GST_C"/>
</dbReference>
<dbReference type="InterPro" id="IPR004045">
    <property type="entry name" value="Glutathione_S-Trfase_N"/>
</dbReference>
<evidence type="ECO:0000256" key="1">
    <source>
        <dbReference type="ARBA" id="ARBA00012452"/>
    </source>
</evidence>
<dbReference type="SUPFAM" id="SSF52833">
    <property type="entry name" value="Thioredoxin-like"/>
    <property type="match status" value="1"/>
</dbReference>
<feature type="domain" description="GST C-terminal" evidence="5">
    <location>
        <begin position="42"/>
        <end position="162"/>
    </location>
</feature>
<comment type="catalytic activity">
    <reaction evidence="3">
        <text>RX + glutathione = an S-substituted glutathione + a halide anion + H(+)</text>
        <dbReference type="Rhea" id="RHEA:16437"/>
        <dbReference type="ChEBI" id="CHEBI:15378"/>
        <dbReference type="ChEBI" id="CHEBI:16042"/>
        <dbReference type="ChEBI" id="CHEBI:17792"/>
        <dbReference type="ChEBI" id="CHEBI:57925"/>
        <dbReference type="ChEBI" id="CHEBI:90779"/>
        <dbReference type="EC" id="2.5.1.18"/>
    </reaction>
</comment>
<dbReference type="GeneID" id="101857486"/>
<evidence type="ECO:0000259" key="4">
    <source>
        <dbReference type="PROSITE" id="PS50404"/>
    </source>
</evidence>
<evidence type="ECO:0000259" key="5">
    <source>
        <dbReference type="PROSITE" id="PS50405"/>
    </source>
</evidence>
<dbReference type="Proteomes" id="UP000694888">
    <property type="component" value="Unplaced"/>
</dbReference>
<dbReference type="InterPro" id="IPR036282">
    <property type="entry name" value="Glutathione-S-Trfase_C_sf"/>
</dbReference>
<dbReference type="Pfam" id="PF14497">
    <property type="entry name" value="GST_C_3"/>
    <property type="match status" value="1"/>
</dbReference>
<dbReference type="PROSITE" id="PS50404">
    <property type="entry name" value="GST_NTER"/>
    <property type="match status" value="1"/>
</dbReference>
<evidence type="ECO:0000256" key="2">
    <source>
        <dbReference type="ARBA" id="ARBA00022679"/>
    </source>
</evidence>
<feature type="domain" description="GST N-terminal" evidence="4">
    <location>
        <begin position="1"/>
        <end position="40"/>
    </location>
</feature>
<proteinExistence type="predicted"/>
<accession>A0ABM0JQD7</accession>
<dbReference type="CDD" id="cd03192">
    <property type="entry name" value="GST_C_Sigma_like"/>
    <property type="match status" value="1"/>
</dbReference>
<keyword evidence="2" id="KW-0808">Transferase</keyword>
<dbReference type="PANTHER" id="PTHR11571">
    <property type="entry name" value="GLUTATHIONE S-TRANSFERASE"/>
    <property type="match status" value="1"/>
</dbReference>
<sequence>MVAKASAPFQQTPTLEVDGKVFAQSTAIASFLAREFGLHGKTNLESLEIDQWVNLQQDIIDEVRRAKLEKDPERVEEIWKNFKETFSPRFLQFFEDGLKQNGTGFLVGDRLTLADLVLFDVITGVVANRTCGLDSYPLVRAHGDKVAAIEGIRAWVESRPAL</sequence>
<dbReference type="PANTHER" id="PTHR11571:SF224">
    <property type="entry name" value="HEMATOPOIETIC PROSTAGLANDIN D SYNTHASE"/>
    <property type="match status" value="1"/>
</dbReference>
<dbReference type="PROSITE" id="PS50405">
    <property type="entry name" value="GST_CTER"/>
    <property type="match status" value="1"/>
</dbReference>
<name>A0ABM0JQD7_APLCA</name>
<reference evidence="7" key="1">
    <citation type="submission" date="2025-08" db="UniProtKB">
        <authorList>
            <consortium name="RefSeq"/>
        </authorList>
    </citation>
    <scope>IDENTIFICATION</scope>
</reference>
<evidence type="ECO:0000313" key="7">
    <source>
        <dbReference type="RefSeq" id="XP_005099088.1"/>
    </source>
</evidence>
<dbReference type="Gene3D" id="3.40.30.10">
    <property type="entry name" value="Glutaredoxin"/>
    <property type="match status" value="1"/>
</dbReference>
<evidence type="ECO:0000256" key="3">
    <source>
        <dbReference type="ARBA" id="ARBA00047960"/>
    </source>
</evidence>
<keyword evidence="6" id="KW-1185">Reference proteome</keyword>
<protein>
    <recommendedName>
        <fullName evidence="1">glutathione transferase</fullName>
        <ecNumber evidence="1">2.5.1.18</ecNumber>
    </recommendedName>
</protein>
<dbReference type="InterPro" id="IPR036249">
    <property type="entry name" value="Thioredoxin-like_sf"/>
</dbReference>
<organism evidence="6 7">
    <name type="scientific">Aplysia californica</name>
    <name type="common">California sea hare</name>
    <dbReference type="NCBI Taxonomy" id="6500"/>
    <lineage>
        <taxon>Eukaryota</taxon>
        <taxon>Metazoa</taxon>
        <taxon>Spiralia</taxon>
        <taxon>Lophotrochozoa</taxon>
        <taxon>Mollusca</taxon>
        <taxon>Gastropoda</taxon>
        <taxon>Heterobranchia</taxon>
        <taxon>Euthyneura</taxon>
        <taxon>Tectipleura</taxon>
        <taxon>Aplysiida</taxon>
        <taxon>Aplysioidea</taxon>
        <taxon>Aplysiidae</taxon>
        <taxon>Aplysia</taxon>
    </lineage>
</organism>
<gene>
    <name evidence="7" type="primary">LOC101857486</name>
</gene>
<dbReference type="RefSeq" id="XP_005099088.1">
    <property type="nucleotide sequence ID" value="XM_005099031.1"/>
</dbReference>
<dbReference type="InterPro" id="IPR040079">
    <property type="entry name" value="Glutathione_S-Trfase"/>
</dbReference>
<dbReference type="InterPro" id="IPR050213">
    <property type="entry name" value="GST_superfamily"/>
</dbReference>
<dbReference type="InterPro" id="IPR010987">
    <property type="entry name" value="Glutathione-S-Trfase_C-like"/>
</dbReference>
<dbReference type="EC" id="2.5.1.18" evidence="1"/>
<dbReference type="Gene3D" id="1.20.1050.10">
    <property type="match status" value="1"/>
</dbReference>